<name>A0ACB9XJ78_CHAAC</name>
<protein>
    <submittedName>
        <fullName evidence="1">Uncharacterized protein</fullName>
    </submittedName>
</protein>
<evidence type="ECO:0000313" key="1">
    <source>
        <dbReference type="EMBL" id="KAI4826408.1"/>
    </source>
</evidence>
<keyword evidence="2" id="KW-1185">Reference proteome</keyword>
<accession>A0ACB9XJ78</accession>
<comment type="caution">
    <text evidence="1">The sequence shown here is derived from an EMBL/GenBank/DDBJ whole genome shotgun (WGS) entry which is preliminary data.</text>
</comment>
<feature type="non-terminal residue" evidence="1">
    <location>
        <position position="87"/>
    </location>
</feature>
<gene>
    <name evidence="1" type="ORF">KUCAC02_029856</name>
</gene>
<proteinExistence type="predicted"/>
<dbReference type="Proteomes" id="UP001057452">
    <property type="component" value="Chromosome 5"/>
</dbReference>
<feature type="non-terminal residue" evidence="1">
    <location>
        <position position="1"/>
    </location>
</feature>
<organism evidence="1 2">
    <name type="scientific">Chaenocephalus aceratus</name>
    <name type="common">Blackfin icefish</name>
    <name type="synonym">Chaenichthys aceratus</name>
    <dbReference type="NCBI Taxonomy" id="36190"/>
    <lineage>
        <taxon>Eukaryota</taxon>
        <taxon>Metazoa</taxon>
        <taxon>Chordata</taxon>
        <taxon>Craniata</taxon>
        <taxon>Vertebrata</taxon>
        <taxon>Euteleostomi</taxon>
        <taxon>Actinopterygii</taxon>
        <taxon>Neopterygii</taxon>
        <taxon>Teleostei</taxon>
        <taxon>Neoteleostei</taxon>
        <taxon>Acanthomorphata</taxon>
        <taxon>Eupercaria</taxon>
        <taxon>Perciformes</taxon>
        <taxon>Notothenioidei</taxon>
        <taxon>Channichthyidae</taxon>
        <taxon>Chaenocephalus</taxon>
    </lineage>
</organism>
<sequence>EPSATAANVLLVLLSVFTNRAAWYASCGRWGGGTRHSEHLCSPRHSELHERLHLNVSNSGPEEKRLHRTKVDGDYKTNTGFKVKPSL</sequence>
<reference evidence="1" key="1">
    <citation type="submission" date="2022-05" db="EMBL/GenBank/DDBJ databases">
        <title>Chromosome-level genome of Chaenocephalus aceratus.</title>
        <authorList>
            <person name="Park H."/>
        </authorList>
    </citation>
    <scope>NUCLEOTIDE SEQUENCE</scope>
    <source>
        <strain evidence="1">KU_202001</strain>
    </source>
</reference>
<dbReference type="EMBL" id="CM043789">
    <property type="protein sequence ID" value="KAI4826408.1"/>
    <property type="molecule type" value="Genomic_DNA"/>
</dbReference>
<evidence type="ECO:0000313" key="2">
    <source>
        <dbReference type="Proteomes" id="UP001057452"/>
    </source>
</evidence>